<evidence type="ECO:0000313" key="1">
    <source>
        <dbReference type="EMBL" id="SDB18271.1"/>
    </source>
</evidence>
<dbReference type="EMBL" id="FMXR01000009">
    <property type="protein sequence ID" value="SDB18271.1"/>
    <property type="molecule type" value="Genomic_DNA"/>
</dbReference>
<dbReference type="STRING" id="1732.SAMN02910417_01354"/>
<dbReference type="OrthoDB" id="1767213at2"/>
<evidence type="ECO:0008006" key="3">
    <source>
        <dbReference type="Google" id="ProtNLM"/>
    </source>
</evidence>
<sequence>MSDEKKIEFVDARTPIKQCEECGRAMPIDYPHNICPTCKENSLFREVREFIRANDVNEYQVADKFNLPVEQVKNWIRNGRIEYKQLGEKNLMGGNYCARCGASVSFGTLCPKCLRLMNNQKKGVAIQKPSDSDNSKMRFLDN</sequence>
<gene>
    <name evidence="1" type="ORF">SAMN02910417_01354</name>
</gene>
<dbReference type="AlphaFoldDB" id="A0A1G6BCB6"/>
<accession>A0A1G6BCB6</accession>
<reference evidence="1 2" key="1">
    <citation type="submission" date="2016-10" db="EMBL/GenBank/DDBJ databases">
        <authorList>
            <person name="de Groot N.N."/>
        </authorList>
    </citation>
    <scope>NUCLEOTIDE SEQUENCE [LARGE SCALE GENOMIC DNA]</scope>
    <source>
        <strain evidence="1 2">DSM 3217</strain>
    </source>
</reference>
<protein>
    <recommendedName>
        <fullName evidence="3">Flagellar operon protein TIGR03826</fullName>
    </recommendedName>
</protein>
<dbReference type="Proteomes" id="UP000199228">
    <property type="component" value="Unassembled WGS sequence"/>
</dbReference>
<organism evidence="1 2">
    <name type="scientific">Eubacterium oxidoreducens</name>
    <dbReference type="NCBI Taxonomy" id="1732"/>
    <lineage>
        <taxon>Bacteria</taxon>
        <taxon>Bacillati</taxon>
        <taxon>Bacillota</taxon>
        <taxon>Clostridia</taxon>
        <taxon>Eubacteriales</taxon>
        <taxon>Eubacteriaceae</taxon>
        <taxon>Eubacterium</taxon>
    </lineage>
</organism>
<name>A0A1G6BCB6_EUBOX</name>
<evidence type="ECO:0000313" key="2">
    <source>
        <dbReference type="Proteomes" id="UP000199228"/>
    </source>
</evidence>
<dbReference type="RefSeq" id="WP_090173538.1">
    <property type="nucleotide sequence ID" value="NZ_FMXR01000009.1"/>
</dbReference>
<proteinExistence type="predicted"/>
<keyword evidence="2" id="KW-1185">Reference proteome</keyword>